<keyword evidence="4 7" id="KW-0560">Oxidoreductase</keyword>
<keyword evidence="3" id="KW-0274">FAD</keyword>
<dbReference type="GO" id="GO:0016491">
    <property type="term" value="F:oxidoreductase activity"/>
    <property type="evidence" value="ECO:0007669"/>
    <property type="project" value="UniProtKB-KW"/>
</dbReference>
<dbReference type="InterPro" id="IPR006076">
    <property type="entry name" value="FAD-dep_OxRdtase"/>
</dbReference>
<dbReference type="NCBIfam" id="NF008726">
    <property type="entry name" value="PRK11728.1"/>
    <property type="match status" value="1"/>
</dbReference>
<organism evidence="7 8">
    <name type="scientific">Bacillus chungangensis</name>
    <dbReference type="NCBI Taxonomy" id="587633"/>
    <lineage>
        <taxon>Bacteria</taxon>
        <taxon>Bacillati</taxon>
        <taxon>Bacillota</taxon>
        <taxon>Bacilli</taxon>
        <taxon>Bacillales</taxon>
        <taxon>Bacillaceae</taxon>
        <taxon>Bacillus</taxon>
    </lineage>
</organism>
<keyword evidence="2" id="KW-0285">Flavoprotein</keyword>
<evidence type="ECO:0000256" key="3">
    <source>
        <dbReference type="ARBA" id="ARBA00022827"/>
    </source>
</evidence>
<dbReference type="Pfam" id="PF01266">
    <property type="entry name" value="DAO"/>
    <property type="match status" value="1"/>
</dbReference>
<evidence type="ECO:0000313" key="7">
    <source>
        <dbReference type="EMBL" id="MDQ0177806.1"/>
    </source>
</evidence>
<evidence type="ECO:0000256" key="2">
    <source>
        <dbReference type="ARBA" id="ARBA00022630"/>
    </source>
</evidence>
<proteinExistence type="inferred from homology"/>
<keyword evidence="8" id="KW-1185">Reference proteome</keyword>
<sequence length="403" mass="44998">MYDFIIIGGGIVGLSVGMEICSKYSSAKLLIIEKEKKLAQHQTGHNSGVIHSGIYYKPNSYKALFAKKGSNSMRDFALQHGLNYDICGKVIVASNESELPLLDHLFKRGLQNGLDIQALNKEELHEKEPYVNGVKAIHVPMAGIIDYKQVSEKMADLIQAKDGEIMLAEEVKKIVETEDEVIVETEQKTFKSKFLINCAGLQSDRIAMLAGYDADMKIVPFRGEYYKLKPEKRYLVNHLIYPVPNPDFPFLGVHFTRMISGEVDVGPNAVLGLKREGYRKTDFHIKDVAEVTMYPGFWKLAKKYMKEGIDEMVRSFSKKKFVESVQVLMPDIEADDLVAAEAGVRAQALRSDGSLVDDFFIINGKNSIHVCNAPSPAATAAIEIGKEVCKQIPEQLFLKIQSS</sequence>
<dbReference type="Proteomes" id="UP001223586">
    <property type="component" value="Unassembled WGS sequence"/>
</dbReference>
<accession>A0ABT9WWX6</accession>
<gene>
    <name evidence="7" type="ORF">J2S08_003687</name>
</gene>
<comment type="caution">
    <text evidence="7">The sequence shown here is derived from an EMBL/GenBank/DDBJ whole genome shotgun (WGS) entry which is preliminary data.</text>
</comment>
<dbReference type="SUPFAM" id="SSF51905">
    <property type="entry name" value="FAD/NAD(P)-binding domain"/>
    <property type="match status" value="1"/>
</dbReference>
<evidence type="ECO:0000313" key="8">
    <source>
        <dbReference type="Proteomes" id="UP001223586"/>
    </source>
</evidence>
<reference evidence="7 8" key="1">
    <citation type="submission" date="2023-07" db="EMBL/GenBank/DDBJ databases">
        <title>Genomic Encyclopedia of Type Strains, Phase IV (KMG-IV): sequencing the most valuable type-strain genomes for metagenomic binning, comparative biology and taxonomic classification.</title>
        <authorList>
            <person name="Goeker M."/>
        </authorList>
    </citation>
    <scope>NUCLEOTIDE SEQUENCE [LARGE SCALE GENOMIC DNA]</scope>
    <source>
        <strain evidence="7 8">DSM 23837</strain>
    </source>
</reference>
<dbReference type="RefSeq" id="WP_307232126.1">
    <property type="nucleotide sequence ID" value="NZ_JAUSTT010000027.1"/>
</dbReference>
<evidence type="ECO:0000259" key="6">
    <source>
        <dbReference type="Pfam" id="PF01266"/>
    </source>
</evidence>
<dbReference type="EC" id="1.1.3.-" evidence="7"/>
<evidence type="ECO:0000256" key="4">
    <source>
        <dbReference type="ARBA" id="ARBA00023002"/>
    </source>
</evidence>
<dbReference type="PANTHER" id="PTHR43104">
    <property type="entry name" value="L-2-HYDROXYGLUTARATE DEHYDROGENASE, MITOCHONDRIAL"/>
    <property type="match status" value="1"/>
</dbReference>
<protein>
    <submittedName>
        <fullName evidence="7">L-2-hydroxyglutarate oxidase</fullName>
        <ecNumber evidence="7">1.1.3.-</ecNumber>
    </submittedName>
</protein>
<comment type="cofactor">
    <cofactor evidence="1">
        <name>FAD</name>
        <dbReference type="ChEBI" id="CHEBI:57692"/>
    </cofactor>
</comment>
<dbReference type="EMBL" id="JAUSTT010000027">
    <property type="protein sequence ID" value="MDQ0177806.1"/>
    <property type="molecule type" value="Genomic_DNA"/>
</dbReference>
<dbReference type="InterPro" id="IPR036188">
    <property type="entry name" value="FAD/NAD-bd_sf"/>
</dbReference>
<comment type="similarity">
    <text evidence="5">Belongs to the L2HGDH family.</text>
</comment>
<dbReference type="Gene3D" id="3.30.9.10">
    <property type="entry name" value="D-Amino Acid Oxidase, subunit A, domain 2"/>
    <property type="match status" value="1"/>
</dbReference>
<dbReference type="Gene3D" id="3.50.50.60">
    <property type="entry name" value="FAD/NAD(P)-binding domain"/>
    <property type="match status" value="1"/>
</dbReference>
<evidence type="ECO:0000256" key="5">
    <source>
        <dbReference type="ARBA" id="ARBA00037941"/>
    </source>
</evidence>
<dbReference type="PANTHER" id="PTHR43104:SF2">
    <property type="entry name" value="L-2-HYDROXYGLUTARATE DEHYDROGENASE, MITOCHONDRIAL"/>
    <property type="match status" value="1"/>
</dbReference>
<feature type="domain" description="FAD dependent oxidoreductase" evidence="6">
    <location>
        <begin position="3"/>
        <end position="389"/>
    </location>
</feature>
<name>A0ABT9WWX6_9BACI</name>
<evidence type="ECO:0000256" key="1">
    <source>
        <dbReference type="ARBA" id="ARBA00001974"/>
    </source>
</evidence>